<feature type="compositionally biased region" description="Acidic residues" evidence="3">
    <location>
        <begin position="909"/>
        <end position="926"/>
    </location>
</feature>
<evidence type="ECO:0000256" key="2">
    <source>
        <dbReference type="PROSITE-ProRule" id="PRU00035"/>
    </source>
</evidence>
<dbReference type="InterPro" id="IPR040214">
    <property type="entry name" value="BRD10"/>
</dbReference>
<feature type="region of interest" description="Disordered" evidence="3">
    <location>
        <begin position="69"/>
        <end position="107"/>
    </location>
</feature>
<feature type="compositionally biased region" description="Pro residues" evidence="3">
    <location>
        <begin position="1197"/>
        <end position="1206"/>
    </location>
</feature>
<evidence type="ECO:0000259" key="5">
    <source>
        <dbReference type="PROSITE" id="PS50014"/>
    </source>
</evidence>
<feature type="signal peptide" evidence="4">
    <location>
        <begin position="1"/>
        <end position="31"/>
    </location>
</feature>
<dbReference type="SMART" id="SM00297">
    <property type="entry name" value="BROMO"/>
    <property type="match status" value="1"/>
</dbReference>
<feature type="region of interest" description="Disordered" evidence="3">
    <location>
        <begin position="265"/>
        <end position="284"/>
    </location>
</feature>
<name>A0A7R9HP05_9NEOP</name>
<dbReference type="EMBL" id="OB794010">
    <property type="protein sequence ID" value="CAD7429221.1"/>
    <property type="molecule type" value="Genomic_DNA"/>
</dbReference>
<evidence type="ECO:0000256" key="4">
    <source>
        <dbReference type="SAM" id="SignalP"/>
    </source>
</evidence>
<evidence type="ECO:0000256" key="1">
    <source>
        <dbReference type="ARBA" id="ARBA00023117"/>
    </source>
</evidence>
<dbReference type="PANTHER" id="PTHR31095">
    <property type="entry name" value="RIKEN CDNA 9930021J03 GENE"/>
    <property type="match status" value="1"/>
</dbReference>
<feature type="compositionally biased region" description="Pro residues" evidence="3">
    <location>
        <begin position="1335"/>
        <end position="1346"/>
    </location>
</feature>
<feature type="region of interest" description="Disordered" evidence="3">
    <location>
        <begin position="834"/>
        <end position="996"/>
    </location>
</feature>
<dbReference type="Pfam" id="PF23450">
    <property type="entry name" value="KIAA2026_hel"/>
    <property type="match status" value="2"/>
</dbReference>
<feature type="region of interest" description="Disordered" evidence="3">
    <location>
        <begin position="1567"/>
        <end position="1593"/>
    </location>
</feature>
<keyword evidence="4" id="KW-0732">Signal</keyword>
<dbReference type="PANTHER" id="PTHR31095:SF3">
    <property type="entry name" value="RIKEN CDNA 9930021J03 GENE"/>
    <property type="match status" value="1"/>
</dbReference>
<evidence type="ECO:0000256" key="3">
    <source>
        <dbReference type="SAM" id="MobiDB-lite"/>
    </source>
</evidence>
<feature type="region of interest" description="Disordered" evidence="3">
    <location>
        <begin position="591"/>
        <end position="627"/>
    </location>
</feature>
<keyword evidence="1 2" id="KW-0103">Bromodomain</keyword>
<dbReference type="PROSITE" id="PS50014">
    <property type="entry name" value="BROMODOMAIN_2"/>
    <property type="match status" value="1"/>
</dbReference>
<feature type="compositionally biased region" description="Gly residues" evidence="3">
    <location>
        <begin position="1475"/>
        <end position="1502"/>
    </location>
</feature>
<organism evidence="6">
    <name type="scientific">Timema monikensis</name>
    <dbReference type="NCBI Taxonomy" id="170555"/>
    <lineage>
        <taxon>Eukaryota</taxon>
        <taxon>Metazoa</taxon>
        <taxon>Ecdysozoa</taxon>
        <taxon>Arthropoda</taxon>
        <taxon>Hexapoda</taxon>
        <taxon>Insecta</taxon>
        <taxon>Pterygota</taxon>
        <taxon>Neoptera</taxon>
        <taxon>Polyneoptera</taxon>
        <taxon>Phasmatodea</taxon>
        <taxon>Timematodea</taxon>
        <taxon>Timematoidea</taxon>
        <taxon>Timematidae</taxon>
        <taxon>Timema</taxon>
    </lineage>
</organism>
<gene>
    <name evidence="6" type="ORF">TMSB3V08_LOCUS6001</name>
</gene>
<dbReference type="CDD" id="cd04369">
    <property type="entry name" value="Bromodomain"/>
    <property type="match status" value="1"/>
</dbReference>
<reference evidence="6" key="1">
    <citation type="submission" date="2020-11" db="EMBL/GenBank/DDBJ databases">
        <authorList>
            <person name="Tran Van P."/>
        </authorList>
    </citation>
    <scope>NUCLEOTIDE SEQUENCE</scope>
</reference>
<feature type="region of interest" description="Disordered" evidence="3">
    <location>
        <begin position="1456"/>
        <end position="1502"/>
    </location>
</feature>
<accession>A0A7R9HP05</accession>
<dbReference type="InterPro" id="IPR036427">
    <property type="entry name" value="Bromodomain-like_sf"/>
</dbReference>
<dbReference type="Pfam" id="PF00439">
    <property type="entry name" value="Bromodomain"/>
    <property type="match status" value="1"/>
</dbReference>
<evidence type="ECO:0000313" key="6">
    <source>
        <dbReference type="EMBL" id="CAD7429221.1"/>
    </source>
</evidence>
<feature type="compositionally biased region" description="Polar residues" evidence="3">
    <location>
        <begin position="1635"/>
        <end position="1646"/>
    </location>
</feature>
<dbReference type="SUPFAM" id="SSF47370">
    <property type="entry name" value="Bromodomain"/>
    <property type="match status" value="1"/>
</dbReference>
<sequence>MKARRAVLRTSSVLHGTALLSLTVSRQCVQSATLPYVSYDRTNTLYPKGDTDPLARLQDVLLDACCRGGTRMSEESPSQEVKGAPRRRGRPPKKKLTPEELVLSTEQSSPELAQGYRILQELMKGPHRMFLDPPNNGEKGMSDYHEVIYQPMWLNEMLRKFNSHEYKELSQFAADMRLLLENCYRYFGPNSPRTKRCLKLEQAYQSRVDQLPSELRTQCLLTGADTQPDDHKPLSATAEPVDLVPESEGFVSALLAGVSDERSARERDRKSRVAEERRTERQGKDKEILQWEDEVLFPGDTREQMKSMWEIPQIGHFVYLALDALNINEISIFELERVFLMPQASHALAMLMTSLLVSPLVRLKLDNMPPMSYRLWSRKLAYKVANWYKVFHKYDSDPIAVSISDWSKPPCVLLTGVLTLNCLSKAMDKLGIEPDSWKVLGAKNPLEEYQFHELSFHQRVWVVKTLCDHILAMDKLGIEPDSWKVLGAKNPLEEYQFHELSFHQRVWVVKTLCDHILFKMHNQKCVRDRIGTAEVRDAYKYCLGLDRSGLQYLHFPEFCGDDLRVYRQAAQCASLTERDLEHRDTISREEAVARRKTKTKKVMEEEEQSSDEEESLDAPDLSSQQRWWKRRGRKPKKRFVWSRYIKDKQLDDQEGEKAPDSQGDPTPDTDDPASPTPAQEVFLGFSDHLGPLTKERDPLYSPHWLSPNPQDFYMVTECMDTLNQLILTMCDDDVELLHRMNRIKSKSSRPTCEVRLAESLQKLANELSPFELQLITSVKKTRMKLHQEWDEFKQRPADYVDPSEAIWLNQPETQDCLAEDKVDVETGELLEDSLVLGEPMSLEETAPTPPADLTEGEVEGSDGVRVSHSRRAKRKRDIARTRVELQDGTEVPEAELSEDLRQELLGSNDDTDGNEEEDDDDPDDVWELPVKKRKVMPAKPRLPLIAGGPKKSRKKKKVPDPPNESDPSATPLKKCRKKKVTAKNAKSGEPGPVVPTKAVLNVDKEGRIVVPMTTTNPALLALQGKTIAEAMREGKVLKNHGSLVLRPAPPPQMEPTEDFRHSDITIKQEPVEVKEEPAPYPPTTIKLERPEDQNNRLAEEIKPSLNAIIKSGVYKHLPSGTNVIFKIFRREDGRIDLVPLNHELVDAGKIQDVPQLSQILTEYQDKVLSQSPDPGNPAPLDSDTFEPSALSDSLPVAPTPVEPQPVPRVKQEMQPIAILRTVKQEVGKMFDFPMEITSCSSTETTQTLTTQFPAQSLKTEAMFAQSQPHAELSHPQVHLQVVNIERLTAQPSRPQSGLFLTDPRQVKVSKQAPPGPTVVYLSDDSSDSVEFVDSTPPPTVKKPPQQPTITPVKQSVLMPSITPVKQSLLMPQVGSPGQQTVLLSSTGKQAMLVSGGKGNLASPNLTPRKIALIQGQNEVTPPRQRIVQASPLSTIQRTPGGTHGMQVAAKHRLNLGTPQKGVPSGQSISPRGAVPGRGGSAQIGVSGRGGSAQMGALGRGGSPQIGNSWSGRITPDWGPWSCWVVSNRHPAPVAAGAGQYGTGPPYSHSSPGGVMRGTGIKTYSRLPNPQGQPQSPANANMYTRSPASMSASRGPFTQQLMNMQSGYESRMNGIPGQRMPSTRGRKPSLGPVTIINPNQGRGRGSPTTAQTLLSTMLTSSDRGRGVAPSVNHNMLGSAGRGRGANPAPAQQTSAAQVVAHFSDSGLSYLLRLPSGSQIQLTQQQIEELRQKNGGMIPTMI</sequence>
<feature type="compositionally biased region" description="Basic residues" evidence="3">
    <location>
        <begin position="867"/>
        <end position="877"/>
    </location>
</feature>
<dbReference type="PRINTS" id="PR00503">
    <property type="entry name" value="BROMODOMAIN"/>
</dbReference>
<feature type="domain" description="Bromo" evidence="5">
    <location>
        <begin position="130"/>
        <end position="194"/>
    </location>
</feature>
<feature type="compositionally biased region" description="Basic residues" evidence="3">
    <location>
        <begin position="84"/>
        <end position="95"/>
    </location>
</feature>
<feature type="region of interest" description="Disordered" evidence="3">
    <location>
        <begin position="1614"/>
        <end position="1646"/>
    </location>
</feature>
<proteinExistence type="predicted"/>
<feature type="region of interest" description="Disordered" evidence="3">
    <location>
        <begin position="1293"/>
        <end position="1350"/>
    </location>
</feature>
<feature type="region of interest" description="Disordered" evidence="3">
    <location>
        <begin position="1167"/>
        <end position="1206"/>
    </location>
</feature>
<feature type="region of interest" description="Disordered" evidence="3">
    <location>
        <begin position="650"/>
        <end position="679"/>
    </location>
</feature>
<dbReference type="InterPro" id="IPR056522">
    <property type="entry name" value="KIAA2026_hel"/>
</dbReference>
<dbReference type="Gene3D" id="1.20.920.10">
    <property type="entry name" value="Bromodomain-like"/>
    <property type="match status" value="1"/>
</dbReference>
<feature type="chain" id="PRO_5030825964" description="Bromo domain-containing protein" evidence="4">
    <location>
        <begin position="32"/>
        <end position="1740"/>
    </location>
</feature>
<feature type="compositionally biased region" description="Basic and acidic residues" evidence="3">
    <location>
        <begin position="650"/>
        <end position="659"/>
    </location>
</feature>
<dbReference type="InterPro" id="IPR001487">
    <property type="entry name" value="Bromodomain"/>
</dbReference>
<feature type="compositionally biased region" description="Acidic residues" evidence="3">
    <location>
        <begin position="604"/>
        <end position="617"/>
    </location>
</feature>
<feature type="compositionally biased region" description="Low complexity" evidence="3">
    <location>
        <begin position="660"/>
        <end position="679"/>
    </location>
</feature>
<protein>
    <recommendedName>
        <fullName evidence="5">Bromo domain-containing protein</fullName>
    </recommendedName>
</protein>